<evidence type="ECO:0000256" key="1">
    <source>
        <dbReference type="SAM" id="MobiDB-lite"/>
    </source>
</evidence>
<gene>
    <name evidence="2" type="ORF">AACH11_01580</name>
</gene>
<feature type="region of interest" description="Disordered" evidence="1">
    <location>
        <begin position="1"/>
        <end position="26"/>
    </location>
</feature>
<evidence type="ECO:0000313" key="2">
    <source>
        <dbReference type="EMBL" id="MEK8024656.1"/>
    </source>
</evidence>
<reference evidence="2 3" key="1">
    <citation type="submission" date="2024-04" db="EMBL/GenBank/DDBJ databases">
        <title>Novel species of the genus Ideonella isolated from streams.</title>
        <authorList>
            <person name="Lu H."/>
        </authorList>
    </citation>
    <scope>NUCLEOTIDE SEQUENCE [LARGE SCALE GENOMIC DNA]</scope>
    <source>
        <strain evidence="2 3">BYS139W</strain>
    </source>
</reference>
<feature type="compositionally biased region" description="Basic and acidic residues" evidence="1">
    <location>
        <begin position="1"/>
        <end position="15"/>
    </location>
</feature>
<dbReference type="RefSeq" id="WP_341372435.1">
    <property type="nucleotide sequence ID" value="NZ_JBBUTF010000002.1"/>
</dbReference>
<dbReference type="Proteomes" id="UP001368500">
    <property type="component" value="Unassembled WGS sequence"/>
</dbReference>
<sequence>MHDDHPTDTDPRDDPPADAAWGFAPPAFNPTAALDRLRRGLREAGLSERAGVWEARGGLAVARVSPPTAQATTLDVARATRLRRGSTDWRSHTLRHDADLRHFLDELRRLLAGARDADD</sequence>
<name>A0ABU9B464_9BURK</name>
<evidence type="ECO:0000313" key="3">
    <source>
        <dbReference type="Proteomes" id="UP001368500"/>
    </source>
</evidence>
<dbReference type="EMBL" id="JBBUTF010000002">
    <property type="protein sequence ID" value="MEK8024656.1"/>
    <property type="molecule type" value="Genomic_DNA"/>
</dbReference>
<proteinExistence type="predicted"/>
<keyword evidence="3" id="KW-1185">Reference proteome</keyword>
<organism evidence="2 3">
    <name type="scientific">Pseudaquabacterium rugosum</name>
    <dbReference type="NCBI Taxonomy" id="2984194"/>
    <lineage>
        <taxon>Bacteria</taxon>
        <taxon>Pseudomonadati</taxon>
        <taxon>Pseudomonadota</taxon>
        <taxon>Betaproteobacteria</taxon>
        <taxon>Burkholderiales</taxon>
        <taxon>Sphaerotilaceae</taxon>
        <taxon>Pseudaquabacterium</taxon>
    </lineage>
</organism>
<protein>
    <submittedName>
        <fullName evidence="2">Uncharacterized protein</fullName>
    </submittedName>
</protein>
<comment type="caution">
    <text evidence="2">The sequence shown here is derived from an EMBL/GenBank/DDBJ whole genome shotgun (WGS) entry which is preliminary data.</text>
</comment>
<accession>A0ABU9B464</accession>